<dbReference type="AlphaFoldDB" id="A0A1R3H3D8"/>
<name>A0A1R3H3D8_9ROSI</name>
<feature type="compositionally biased region" description="Basic residues" evidence="1">
    <location>
        <begin position="1"/>
        <end position="10"/>
    </location>
</feature>
<sequence length="58" mass="6324">MASVSHTHKMHISDPNGSHPLGEGAPEDQGEANSMAKLGRKASQKNTQATVIWHRDLY</sequence>
<protein>
    <submittedName>
        <fullName evidence="2">Voltage-dependent p/q type calcium channel</fullName>
    </submittedName>
</protein>
<organism evidence="2 3">
    <name type="scientific">Corchorus olitorius</name>
    <dbReference type="NCBI Taxonomy" id="93759"/>
    <lineage>
        <taxon>Eukaryota</taxon>
        <taxon>Viridiplantae</taxon>
        <taxon>Streptophyta</taxon>
        <taxon>Embryophyta</taxon>
        <taxon>Tracheophyta</taxon>
        <taxon>Spermatophyta</taxon>
        <taxon>Magnoliopsida</taxon>
        <taxon>eudicotyledons</taxon>
        <taxon>Gunneridae</taxon>
        <taxon>Pentapetalae</taxon>
        <taxon>rosids</taxon>
        <taxon>malvids</taxon>
        <taxon>Malvales</taxon>
        <taxon>Malvaceae</taxon>
        <taxon>Grewioideae</taxon>
        <taxon>Apeibeae</taxon>
        <taxon>Corchorus</taxon>
    </lineage>
</organism>
<evidence type="ECO:0000313" key="2">
    <source>
        <dbReference type="EMBL" id="OMO64862.1"/>
    </source>
</evidence>
<evidence type="ECO:0000256" key="1">
    <source>
        <dbReference type="SAM" id="MobiDB-lite"/>
    </source>
</evidence>
<comment type="caution">
    <text evidence="2">The sequence shown here is derived from an EMBL/GenBank/DDBJ whole genome shotgun (WGS) entry which is preliminary data.</text>
</comment>
<accession>A0A1R3H3D8</accession>
<dbReference type="EMBL" id="AWUE01020872">
    <property type="protein sequence ID" value="OMO64862.1"/>
    <property type="molecule type" value="Genomic_DNA"/>
</dbReference>
<proteinExistence type="predicted"/>
<evidence type="ECO:0000313" key="3">
    <source>
        <dbReference type="Proteomes" id="UP000187203"/>
    </source>
</evidence>
<feature type="region of interest" description="Disordered" evidence="1">
    <location>
        <begin position="1"/>
        <end position="58"/>
    </location>
</feature>
<reference evidence="3" key="1">
    <citation type="submission" date="2013-09" db="EMBL/GenBank/DDBJ databases">
        <title>Corchorus olitorius genome sequencing.</title>
        <authorList>
            <person name="Alam M."/>
            <person name="Haque M.S."/>
            <person name="Islam M.S."/>
            <person name="Emdad E.M."/>
            <person name="Islam M.M."/>
            <person name="Ahmed B."/>
            <person name="Halim A."/>
            <person name="Hossen Q.M.M."/>
            <person name="Hossain M.Z."/>
            <person name="Ahmed R."/>
            <person name="Khan M.M."/>
            <person name="Islam R."/>
            <person name="Rashid M.M."/>
            <person name="Khan S.A."/>
            <person name="Rahman M.S."/>
            <person name="Alam M."/>
            <person name="Yahiya A.S."/>
            <person name="Khan M.S."/>
            <person name="Azam M.S."/>
            <person name="Haque T."/>
            <person name="Lashkar M.Z.H."/>
            <person name="Akhand A.I."/>
            <person name="Morshed G."/>
            <person name="Roy S."/>
            <person name="Uddin K.S."/>
            <person name="Rabeya T."/>
            <person name="Hossain A.S."/>
            <person name="Chowdhury A."/>
            <person name="Snigdha A.R."/>
            <person name="Mortoza M.S."/>
            <person name="Matin S.A."/>
            <person name="Hoque S.M.E."/>
            <person name="Islam M.K."/>
            <person name="Roy D.K."/>
            <person name="Haider R."/>
            <person name="Moosa M.M."/>
            <person name="Elias S.M."/>
            <person name="Hasan A.M."/>
            <person name="Jahan S."/>
            <person name="Shafiuddin M."/>
            <person name="Mahmood N."/>
            <person name="Shommy N.S."/>
        </authorList>
    </citation>
    <scope>NUCLEOTIDE SEQUENCE [LARGE SCALE GENOMIC DNA]</scope>
    <source>
        <strain evidence="3">cv. O-4</strain>
    </source>
</reference>
<keyword evidence="3" id="KW-1185">Reference proteome</keyword>
<gene>
    <name evidence="2" type="ORF">COLO4_31783</name>
</gene>
<dbReference type="Proteomes" id="UP000187203">
    <property type="component" value="Unassembled WGS sequence"/>
</dbReference>